<dbReference type="EMBL" id="JAIZAY010000001">
    <property type="protein sequence ID" value="KAJ8049573.1"/>
    <property type="molecule type" value="Genomic_DNA"/>
</dbReference>
<organism evidence="2 3">
    <name type="scientific">Holothuria leucospilota</name>
    <name type="common">Black long sea cucumber</name>
    <name type="synonym">Mertensiothuria leucospilota</name>
    <dbReference type="NCBI Taxonomy" id="206669"/>
    <lineage>
        <taxon>Eukaryota</taxon>
        <taxon>Metazoa</taxon>
        <taxon>Echinodermata</taxon>
        <taxon>Eleutherozoa</taxon>
        <taxon>Echinozoa</taxon>
        <taxon>Holothuroidea</taxon>
        <taxon>Aspidochirotacea</taxon>
        <taxon>Aspidochirotida</taxon>
        <taxon>Holothuriidae</taxon>
        <taxon>Holothuria</taxon>
    </lineage>
</organism>
<proteinExistence type="predicted"/>
<reference evidence="2" key="1">
    <citation type="submission" date="2021-10" db="EMBL/GenBank/DDBJ databases">
        <title>Tropical sea cucumber genome reveals ecological adaptation and Cuvierian tubules defense mechanism.</title>
        <authorList>
            <person name="Chen T."/>
        </authorList>
    </citation>
    <scope>NUCLEOTIDE SEQUENCE</scope>
    <source>
        <strain evidence="2">Nanhai2018</strain>
        <tissue evidence="2">Muscle</tissue>
    </source>
</reference>
<dbReference type="PANTHER" id="PTHR11505">
    <property type="entry name" value="L1 TRANSPOSABLE ELEMENT-RELATED"/>
    <property type="match status" value="1"/>
</dbReference>
<sequence>MTSKKASKDPVKKSPQVAKLKASSNFSPPTLRHRTYSDVPLHTSQEQSIRDLQASMDLAFQKVYEKVDSILLNQEEIKERITSLERTQRDLEQSTSFLSTTVDELQARQTKMDADTDQLRKDMDEFLISQKAIQNSNEETLKSISEAQQKAERYSRSFNLRFGGIEEKQNEDAISEIKKVLSKYFNMNDVTIENAHRIGKHQAGKSRHIIAKFLFRPERQSILTKARRSLEGTGYFITEDMTPEDYRKKSKLRPIMNAAFLEGKRPRFRNGQLYINGNLYVESRPNVPTRE</sequence>
<evidence type="ECO:0000313" key="3">
    <source>
        <dbReference type="Proteomes" id="UP001152320"/>
    </source>
</evidence>
<gene>
    <name evidence="2" type="ORF">HOLleu_02365</name>
</gene>
<feature type="compositionally biased region" description="Basic and acidic residues" evidence="1">
    <location>
        <begin position="1"/>
        <end position="12"/>
    </location>
</feature>
<dbReference type="AlphaFoldDB" id="A0A9Q1HLD9"/>
<dbReference type="InterPro" id="IPR004244">
    <property type="entry name" value="Transposase_22"/>
</dbReference>
<protein>
    <submittedName>
        <fullName evidence="2">Uncharacterized protein</fullName>
    </submittedName>
</protein>
<comment type="caution">
    <text evidence="2">The sequence shown here is derived from an EMBL/GenBank/DDBJ whole genome shotgun (WGS) entry which is preliminary data.</text>
</comment>
<name>A0A9Q1HLD9_HOLLE</name>
<feature type="region of interest" description="Disordered" evidence="1">
    <location>
        <begin position="1"/>
        <end position="33"/>
    </location>
</feature>
<dbReference type="OrthoDB" id="7484295at2759"/>
<keyword evidence="3" id="KW-1185">Reference proteome</keyword>
<dbReference type="Proteomes" id="UP001152320">
    <property type="component" value="Chromosome 1"/>
</dbReference>
<evidence type="ECO:0000256" key="1">
    <source>
        <dbReference type="SAM" id="MobiDB-lite"/>
    </source>
</evidence>
<evidence type="ECO:0000313" key="2">
    <source>
        <dbReference type="EMBL" id="KAJ8049573.1"/>
    </source>
</evidence>
<dbReference type="Gene3D" id="3.30.70.1820">
    <property type="entry name" value="L1 transposable element, RRM domain"/>
    <property type="match status" value="1"/>
</dbReference>
<accession>A0A9Q1HLD9</accession>